<evidence type="ECO:0000313" key="9">
    <source>
        <dbReference type="EMBL" id="CAF3899388.1"/>
    </source>
</evidence>
<keyword evidence="4" id="KW-0862">Zinc</keyword>
<evidence type="ECO:0000256" key="1">
    <source>
        <dbReference type="ARBA" id="ARBA00004123"/>
    </source>
</evidence>
<evidence type="ECO:0000256" key="2">
    <source>
        <dbReference type="ARBA" id="ARBA00022723"/>
    </source>
</evidence>
<dbReference type="EMBL" id="CAJOAZ010002147">
    <property type="protein sequence ID" value="CAF3899388.1"/>
    <property type="molecule type" value="Genomic_DNA"/>
</dbReference>
<dbReference type="InterPro" id="IPR008906">
    <property type="entry name" value="HATC_C_dom"/>
</dbReference>
<dbReference type="InterPro" id="IPR052035">
    <property type="entry name" value="ZnF_BED_domain_contain"/>
</dbReference>
<keyword evidence="2" id="KW-0479">Metal-binding</keyword>
<dbReference type="InterPro" id="IPR012337">
    <property type="entry name" value="RNaseH-like_sf"/>
</dbReference>
<dbReference type="AlphaFoldDB" id="A0A815B4N4"/>
<evidence type="ECO:0000256" key="4">
    <source>
        <dbReference type="ARBA" id="ARBA00022833"/>
    </source>
</evidence>
<dbReference type="SUPFAM" id="SSF53098">
    <property type="entry name" value="Ribonuclease H-like"/>
    <property type="match status" value="1"/>
</dbReference>
<reference evidence="8" key="1">
    <citation type="submission" date="2021-02" db="EMBL/GenBank/DDBJ databases">
        <authorList>
            <person name="Nowell W R."/>
        </authorList>
    </citation>
    <scope>NUCLEOTIDE SEQUENCE</scope>
</reference>
<evidence type="ECO:0000256" key="3">
    <source>
        <dbReference type="ARBA" id="ARBA00022771"/>
    </source>
</evidence>
<dbReference type="GO" id="GO:0005634">
    <property type="term" value="C:nucleus"/>
    <property type="evidence" value="ECO:0007669"/>
    <property type="project" value="UniProtKB-SubCell"/>
</dbReference>
<dbReference type="GO" id="GO:0008270">
    <property type="term" value="F:zinc ion binding"/>
    <property type="evidence" value="ECO:0007669"/>
    <property type="project" value="UniProtKB-KW"/>
</dbReference>
<evidence type="ECO:0000256" key="6">
    <source>
        <dbReference type="SAM" id="MobiDB-lite"/>
    </source>
</evidence>
<dbReference type="PANTHER" id="PTHR46481">
    <property type="entry name" value="ZINC FINGER BED DOMAIN-CONTAINING PROTEIN 4"/>
    <property type="match status" value="1"/>
</dbReference>
<dbReference type="EMBL" id="CAJNOG010000485">
    <property type="protein sequence ID" value="CAF1265814.1"/>
    <property type="molecule type" value="Genomic_DNA"/>
</dbReference>
<organism evidence="8 10">
    <name type="scientific">Adineta steineri</name>
    <dbReference type="NCBI Taxonomy" id="433720"/>
    <lineage>
        <taxon>Eukaryota</taxon>
        <taxon>Metazoa</taxon>
        <taxon>Spiralia</taxon>
        <taxon>Gnathifera</taxon>
        <taxon>Rotifera</taxon>
        <taxon>Eurotatoria</taxon>
        <taxon>Bdelloidea</taxon>
        <taxon>Adinetida</taxon>
        <taxon>Adinetidae</taxon>
        <taxon>Adineta</taxon>
    </lineage>
</organism>
<gene>
    <name evidence="8" type="ORF">JYZ213_LOCUS30410</name>
    <name evidence="9" type="ORF">OXD698_LOCUS23857</name>
</gene>
<comment type="subcellular location">
    <subcellularLocation>
        <location evidence="1">Nucleus</location>
    </subcellularLocation>
</comment>
<proteinExistence type="predicted"/>
<protein>
    <recommendedName>
        <fullName evidence="7">HAT C-terminal dimerisation domain-containing protein</fullName>
    </recommendedName>
</protein>
<feature type="compositionally biased region" description="Polar residues" evidence="6">
    <location>
        <begin position="123"/>
        <end position="138"/>
    </location>
</feature>
<feature type="compositionally biased region" description="Low complexity" evidence="6">
    <location>
        <begin position="19"/>
        <end position="37"/>
    </location>
</feature>
<keyword evidence="3" id="KW-0863">Zinc-finger</keyword>
<evidence type="ECO:0000256" key="5">
    <source>
        <dbReference type="ARBA" id="ARBA00023242"/>
    </source>
</evidence>
<evidence type="ECO:0000313" key="10">
    <source>
        <dbReference type="Proteomes" id="UP000663845"/>
    </source>
</evidence>
<dbReference type="Proteomes" id="UP000663844">
    <property type="component" value="Unassembled WGS sequence"/>
</dbReference>
<sequence>MSASNNYFQTNSNTLPPKSQTRSSSVRVRPSRSSTTDRMLHRTLTSRSPSSSSVVRRGREPLSQQNNQLRKTTSTSSIKKTLHSFTNLSSINNSQSNFSPDYASQDVIDIADTTDTGDYDEIGTQNQSDKENITSSNYPFEIDKNPVLKQRTASGKKLAQEVLEMYEELHNGAFQCMLCKNKDKVKIIKQTGRGTANLRSHLLVHGLKNFAFDSQDVQRSSRMNPAAIDRASSSRKREIDEAILKCTIDAGLPFNLFNHDAVVELLRLLEPGYIPPDRHTISSRIHDQYYQHIFDLKSLLPNVGPIAFTSDLWKDVSRQHIISLSFHSFSVDFEFVSSPLSFHLFQEQKLAINIRAFFEYERERFGLNSSFLSGITTDNGPDIKCASSSGVLGPRFACLAHCLNLVVHHGVCLWNRPNPKRFPFDSMYEPVKTSLVDDEDDEITSEISLNELSSSMADQQRLLDYNTQQLIGGFDFDETNTDNPTEEPVTNRDIFDLLIRIYRLILKVRDFVSMARTIASLQRYITERTDSGKGGFVLDVKVRWNSSFKMINRLISLRDLVDEILNKRDFNGLNSTQKQKLRSLIFTHDDWDLLNALHDCLEPFEKITAILSGDYPTQSMSYYALQILKASVEETSDQSHYHKVAAFLDPLFHGDILSNKNDYETAKRAIMENMHQMNLDISNMRSIPASTTSSSMTSTLSSNRMLAMKSSLMNITNKKAPPPLLSQPVTVDLEMATFLNLIRENEMLNFQEFWKDNCRTLPRLAQLVRRYNVIPATSVFLEQTFSVAGAIKNVRRASMSSLTLRSLMILKKKKNIEKLRSFVS</sequence>
<evidence type="ECO:0000259" key="7">
    <source>
        <dbReference type="Pfam" id="PF05699"/>
    </source>
</evidence>
<evidence type="ECO:0000313" key="8">
    <source>
        <dbReference type="EMBL" id="CAF1265814.1"/>
    </source>
</evidence>
<feature type="domain" description="HAT C-terminal dimerisation" evidence="7">
    <location>
        <begin position="742"/>
        <end position="812"/>
    </location>
</feature>
<dbReference type="Pfam" id="PF05699">
    <property type="entry name" value="Dimer_Tnp_hAT"/>
    <property type="match status" value="1"/>
</dbReference>
<keyword evidence="5" id="KW-0539">Nucleus</keyword>
<dbReference type="Proteomes" id="UP000663845">
    <property type="component" value="Unassembled WGS sequence"/>
</dbReference>
<feature type="region of interest" description="Disordered" evidence="6">
    <location>
        <begin position="115"/>
        <end position="139"/>
    </location>
</feature>
<feature type="compositionally biased region" description="Polar residues" evidence="6">
    <location>
        <begin position="1"/>
        <end position="18"/>
    </location>
</feature>
<feature type="compositionally biased region" description="Low complexity" evidence="6">
    <location>
        <begin position="46"/>
        <end position="55"/>
    </location>
</feature>
<comment type="caution">
    <text evidence="8">The sequence shown here is derived from an EMBL/GenBank/DDBJ whole genome shotgun (WGS) entry which is preliminary data.</text>
</comment>
<dbReference type="PANTHER" id="PTHR46481:SF10">
    <property type="entry name" value="ZINC FINGER BED DOMAIN-CONTAINING PROTEIN 39"/>
    <property type="match status" value="1"/>
</dbReference>
<dbReference type="GO" id="GO:0046983">
    <property type="term" value="F:protein dimerization activity"/>
    <property type="evidence" value="ECO:0007669"/>
    <property type="project" value="InterPro"/>
</dbReference>
<feature type="region of interest" description="Disordered" evidence="6">
    <location>
        <begin position="1"/>
        <end position="77"/>
    </location>
</feature>
<name>A0A815B4N4_9BILA</name>
<accession>A0A815B4N4</accession>